<comment type="caution">
    <text evidence="2">The sequence shown here is derived from an EMBL/GenBank/DDBJ whole genome shotgun (WGS) entry which is preliminary data.</text>
</comment>
<evidence type="ECO:0000256" key="1">
    <source>
        <dbReference type="SAM" id="Phobius"/>
    </source>
</evidence>
<dbReference type="EMBL" id="BJZP01000005">
    <property type="protein sequence ID" value="GEO84605.1"/>
    <property type="molecule type" value="Genomic_DNA"/>
</dbReference>
<gene>
    <name evidence="2" type="ORF">RNA01_15370</name>
</gene>
<evidence type="ECO:0000313" key="3">
    <source>
        <dbReference type="Proteomes" id="UP000321717"/>
    </source>
</evidence>
<evidence type="ECO:0000313" key="2">
    <source>
        <dbReference type="EMBL" id="GEO84605.1"/>
    </source>
</evidence>
<dbReference type="InterPro" id="IPR046161">
    <property type="entry name" value="DUF6163"/>
</dbReference>
<proteinExistence type="predicted"/>
<keyword evidence="1" id="KW-0812">Transmembrane</keyword>
<protein>
    <recommendedName>
        <fullName evidence="4">Transmemrbane protein</fullName>
    </recommendedName>
</protein>
<name>A0A512HGL9_9HYPH</name>
<keyword evidence="1" id="KW-1133">Transmembrane helix</keyword>
<feature type="transmembrane region" description="Helical" evidence="1">
    <location>
        <begin position="40"/>
        <end position="59"/>
    </location>
</feature>
<reference evidence="2 3" key="1">
    <citation type="submission" date="2019-07" db="EMBL/GenBank/DDBJ databases">
        <title>Whole genome shotgun sequence of Rhizobium naphthalenivorans NBRC 107585.</title>
        <authorList>
            <person name="Hosoyama A."/>
            <person name="Uohara A."/>
            <person name="Ohji S."/>
            <person name="Ichikawa N."/>
        </authorList>
    </citation>
    <scope>NUCLEOTIDE SEQUENCE [LARGE SCALE GENOMIC DNA]</scope>
    <source>
        <strain evidence="2 3">NBRC 107585</strain>
    </source>
</reference>
<dbReference type="Pfam" id="PF19660">
    <property type="entry name" value="DUF6163"/>
    <property type="match status" value="1"/>
</dbReference>
<keyword evidence="3" id="KW-1185">Reference proteome</keyword>
<sequence>MVFLRLVAVACLWFALQYWAMLVGYSLNGQSRFDLLNLPWQVAAVSLAVLFPVAALGLWMAVSWGPVIWALAAIAQILMYWVWSDIFGLNNLVVTMHAVVALVYMVFRLALWLEMRHKGEEIRVDLP</sequence>
<dbReference type="AlphaFoldDB" id="A0A512HGL9"/>
<feature type="transmembrane region" description="Helical" evidence="1">
    <location>
        <begin position="89"/>
        <end position="113"/>
    </location>
</feature>
<accession>A0A512HGL9</accession>
<keyword evidence="1" id="KW-0472">Membrane</keyword>
<evidence type="ECO:0008006" key="4">
    <source>
        <dbReference type="Google" id="ProtNLM"/>
    </source>
</evidence>
<organism evidence="2 3">
    <name type="scientific">Ciceribacter naphthalenivorans</name>
    <dbReference type="NCBI Taxonomy" id="1118451"/>
    <lineage>
        <taxon>Bacteria</taxon>
        <taxon>Pseudomonadati</taxon>
        <taxon>Pseudomonadota</taxon>
        <taxon>Alphaproteobacteria</taxon>
        <taxon>Hyphomicrobiales</taxon>
        <taxon>Rhizobiaceae</taxon>
        <taxon>Ciceribacter</taxon>
    </lineage>
</organism>
<dbReference type="Proteomes" id="UP000321717">
    <property type="component" value="Unassembled WGS sequence"/>
</dbReference>
<feature type="transmembrane region" description="Helical" evidence="1">
    <location>
        <begin position="66"/>
        <end position="83"/>
    </location>
</feature>